<keyword evidence="3" id="KW-1185">Reference proteome</keyword>
<organism evidence="2 3">
    <name type="scientific">Rhamnella rubrinervis</name>
    <dbReference type="NCBI Taxonomy" id="2594499"/>
    <lineage>
        <taxon>Eukaryota</taxon>
        <taxon>Viridiplantae</taxon>
        <taxon>Streptophyta</taxon>
        <taxon>Embryophyta</taxon>
        <taxon>Tracheophyta</taxon>
        <taxon>Spermatophyta</taxon>
        <taxon>Magnoliopsida</taxon>
        <taxon>eudicotyledons</taxon>
        <taxon>Gunneridae</taxon>
        <taxon>Pentapetalae</taxon>
        <taxon>rosids</taxon>
        <taxon>fabids</taxon>
        <taxon>Rosales</taxon>
        <taxon>Rhamnaceae</taxon>
        <taxon>rhamnoid group</taxon>
        <taxon>Rhamneae</taxon>
        <taxon>Rhamnella</taxon>
    </lineage>
</organism>
<feature type="region of interest" description="Disordered" evidence="1">
    <location>
        <begin position="34"/>
        <end position="56"/>
    </location>
</feature>
<protein>
    <submittedName>
        <fullName evidence="2">Uncharacterized protein</fullName>
    </submittedName>
</protein>
<feature type="compositionally biased region" description="Pro residues" evidence="1">
    <location>
        <begin position="39"/>
        <end position="50"/>
    </location>
</feature>
<dbReference type="EMBL" id="VOIH02000003">
    <property type="protein sequence ID" value="KAF3450193.1"/>
    <property type="molecule type" value="Genomic_DNA"/>
</dbReference>
<name>A0A8K0HE97_9ROSA</name>
<accession>A0A8K0HE97</accession>
<dbReference type="AlphaFoldDB" id="A0A8K0HE97"/>
<sequence>MVSLATMAKTPSGVGSIIPTVEIFYKSHTSKIHGMAGPAPRPIAPMPIESPGPDFNMDVRASNTDLIGQEQSLHMGLNRVDGKHSHVLDWRRWNQQP</sequence>
<evidence type="ECO:0000313" key="2">
    <source>
        <dbReference type="EMBL" id="KAF3450193.1"/>
    </source>
</evidence>
<evidence type="ECO:0000256" key="1">
    <source>
        <dbReference type="SAM" id="MobiDB-lite"/>
    </source>
</evidence>
<reference evidence="2" key="1">
    <citation type="submission" date="2020-03" db="EMBL/GenBank/DDBJ databases">
        <title>A high-quality chromosome-level genome assembly of a woody plant with both climbing and erect habits, Rhamnella rubrinervis.</title>
        <authorList>
            <person name="Lu Z."/>
            <person name="Yang Y."/>
            <person name="Zhu X."/>
            <person name="Sun Y."/>
        </authorList>
    </citation>
    <scope>NUCLEOTIDE SEQUENCE</scope>
    <source>
        <strain evidence="2">BYM</strain>
        <tissue evidence="2">Leaf</tissue>
    </source>
</reference>
<comment type="caution">
    <text evidence="2">The sequence shown here is derived from an EMBL/GenBank/DDBJ whole genome shotgun (WGS) entry which is preliminary data.</text>
</comment>
<evidence type="ECO:0000313" key="3">
    <source>
        <dbReference type="Proteomes" id="UP000796880"/>
    </source>
</evidence>
<dbReference type="Proteomes" id="UP000796880">
    <property type="component" value="Unassembled WGS sequence"/>
</dbReference>
<gene>
    <name evidence="2" type="ORF">FNV43_RR06273</name>
</gene>
<proteinExistence type="predicted"/>